<accession>A0A383A881</accession>
<reference evidence="1" key="1">
    <citation type="submission" date="2018-05" db="EMBL/GenBank/DDBJ databases">
        <authorList>
            <person name="Lanie J.A."/>
            <person name="Ng W.-L."/>
            <person name="Kazmierczak K.M."/>
            <person name="Andrzejewski T.M."/>
            <person name="Davidsen T.M."/>
            <person name="Wayne K.J."/>
            <person name="Tettelin H."/>
            <person name="Glass J.I."/>
            <person name="Rusch D."/>
            <person name="Podicherti R."/>
            <person name="Tsui H.-C.T."/>
            <person name="Winkler M.E."/>
        </authorList>
    </citation>
    <scope>NUCLEOTIDE SEQUENCE</scope>
</reference>
<feature type="non-terminal residue" evidence="1">
    <location>
        <position position="136"/>
    </location>
</feature>
<evidence type="ECO:0000313" key="1">
    <source>
        <dbReference type="EMBL" id="SVE03779.1"/>
    </source>
</evidence>
<dbReference type="EMBL" id="UINC01189888">
    <property type="protein sequence ID" value="SVE03779.1"/>
    <property type="molecule type" value="Genomic_DNA"/>
</dbReference>
<proteinExistence type="predicted"/>
<protein>
    <submittedName>
        <fullName evidence="1">Uncharacterized protein</fullName>
    </submittedName>
</protein>
<gene>
    <name evidence="1" type="ORF">METZ01_LOCUS456633</name>
</gene>
<name>A0A383A881_9ZZZZ</name>
<dbReference type="AlphaFoldDB" id="A0A383A881"/>
<organism evidence="1">
    <name type="scientific">marine metagenome</name>
    <dbReference type="NCBI Taxonomy" id="408172"/>
    <lineage>
        <taxon>unclassified sequences</taxon>
        <taxon>metagenomes</taxon>
        <taxon>ecological metagenomes</taxon>
    </lineage>
</organism>
<sequence length="136" mass="15195">MDWIESEPFRVTGPYAADVFVWRETLEGLEATGEVVGRDEVVEMTAQLVMAVVVEAFDGRLLDGSVHPLDLSISPRMIGLCQAMLDAVALTRAIERMASEPRRWTVAVHRRPLFQIDLFRRPQGGDSFARCLPPLA</sequence>